<keyword evidence="10" id="KW-1185">Reference proteome</keyword>
<comment type="subcellular location">
    <subcellularLocation>
        <location evidence="1">Membrane</location>
        <topology evidence="1">Multi-pass membrane protein</topology>
    </subcellularLocation>
</comment>
<dbReference type="InterPro" id="IPR050321">
    <property type="entry name" value="Glycosyltr_2/OpgH_subfam"/>
</dbReference>
<evidence type="ECO:0000256" key="5">
    <source>
        <dbReference type="ARBA" id="ARBA00022989"/>
    </source>
</evidence>
<dbReference type="PANTHER" id="PTHR43867">
    <property type="entry name" value="CELLULOSE SYNTHASE CATALYTIC SUBUNIT A [UDP-FORMING]"/>
    <property type="match status" value="1"/>
</dbReference>
<dbReference type="SUPFAM" id="SSF53448">
    <property type="entry name" value="Nucleotide-diphospho-sugar transferases"/>
    <property type="match status" value="1"/>
</dbReference>
<dbReference type="CDD" id="cd06427">
    <property type="entry name" value="CESA_like_2"/>
    <property type="match status" value="1"/>
</dbReference>
<dbReference type="EC" id="2.4.-.-" evidence="9"/>
<feature type="transmembrane region" description="Helical" evidence="7">
    <location>
        <begin position="523"/>
        <end position="543"/>
    </location>
</feature>
<dbReference type="GO" id="GO:0016757">
    <property type="term" value="F:glycosyltransferase activity"/>
    <property type="evidence" value="ECO:0007669"/>
    <property type="project" value="UniProtKB-KW"/>
</dbReference>
<dbReference type="InterPro" id="IPR029044">
    <property type="entry name" value="Nucleotide-diphossugar_trans"/>
</dbReference>
<keyword evidence="5 7" id="KW-1133">Transmembrane helix</keyword>
<evidence type="ECO:0000313" key="10">
    <source>
        <dbReference type="Proteomes" id="UP001058860"/>
    </source>
</evidence>
<reference evidence="10" key="1">
    <citation type="submission" date="2021-11" db="EMBL/GenBank/DDBJ databases">
        <title>Cultivation dependent microbiological survey of springs from the worlds oldest radium mine currently devoted to the extraction of radon-saturated water.</title>
        <authorList>
            <person name="Kapinusova G."/>
            <person name="Smrhova T."/>
            <person name="Strejcek M."/>
            <person name="Suman J."/>
            <person name="Jani K."/>
            <person name="Pajer P."/>
            <person name="Uhlik O."/>
        </authorList>
    </citation>
    <scope>NUCLEOTIDE SEQUENCE [LARGE SCALE GENOMIC DNA]</scope>
    <source>
        <strain evidence="10">J379</strain>
    </source>
</reference>
<feature type="transmembrane region" description="Helical" evidence="7">
    <location>
        <begin position="163"/>
        <end position="196"/>
    </location>
</feature>
<keyword evidence="6 7" id="KW-0472">Membrane</keyword>
<evidence type="ECO:0000313" key="9">
    <source>
        <dbReference type="EMBL" id="UUY06041.1"/>
    </source>
</evidence>
<organism evidence="9 10">
    <name type="scientific">Svornostia abyssi</name>
    <dbReference type="NCBI Taxonomy" id="2898438"/>
    <lineage>
        <taxon>Bacteria</taxon>
        <taxon>Bacillati</taxon>
        <taxon>Actinomycetota</taxon>
        <taxon>Thermoleophilia</taxon>
        <taxon>Solirubrobacterales</taxon>
        <taxon>Baekduiaceae</taxon>
        <taxon>Svornostia</taxon>
    </lineage>
</organism>
<dbReference type="PANTHER" id="PTHR43867:SF2">
    <property type="entry name" value="CELLULOSE SYNTHASE CATALYTIC SUBUNIT A [UDP-FORMING]"/>
    <property type="match status" value="1"/>
</dbReference>
<dbReference type="EMBL" id="CP088295">
    <property type="protein sequence ID" value="UUY06041.1"/>
    <property type="molecule type" value="Genomic_DNA"/>
</dbReference>
<accession>A0ABY5PN34</accession>
<feature type="domain" description="Type II secretion system protein GspE N-terminal" evidence="8">
    <location>
        <begin position="48"/>
        <end position="132"/>
    </location>
</feature>
<evidence type="ECO:0000256" key="6">
    <source>
        <dbReference type="ARBA" id="ARBA00023136"/>
    </source>
</evidence>
<evidence type="ECO:0000256" key="7">
    <source>
        <dbReference type="SAM" id="Phobius"/>
    </source>
</evidence>
<keyword evidence="4 7" id="KW-0812">Transmembrane</keyword>
<dbReference type="InterPro" id="IPR007831">
    <property type="entry name" value="T2SS_GspE_N"/>
</dbReference>
<dbReference type="Gene3D" id="3.30.300.160">
    <property type="entry name" value="Type II secretion system, protein E, N-terminal domain"/>
    <property type="match status" value="1"/>
</dbReference>
<evidence type="ECO:0000256" key="1">
    <source>
        <dbReference type="ARBA" id="ARBA00004141"/>
    </source>
</evidence>
<gene>
    <name evidence="9" type="ORF">LRS13_11155</name>
</gene>
<sequence>MELEVATEDQIAEALEVQQRSGGRIGEILVHSGVISEQALLAVLSEHFDVQHVDLTGFQADPAIAERIPEPLARTLGIVPVAATDGVLFVAVAERLDPVTRDQLRADTGSELRELLATRSSIDELLQRIYGERYVRDARLGLVERNPQDSAHEVLSGGQKFAFGALLVLILVALVLAPLATLIALTGACSVFYLAVSLYRFRLAYLALGHKLEIEVTDEELAALDEHDLPVYTLLLPLYHEANIVDRLTAGIDALDYPRTKLDVKLLCEADDTETIEAIRALALPPHYQLLVVPDAEPKTKPKACNYGLLHARGDYVVIYDGEDRPDPDQLKKAVVAFAKSGDDVTCIQAKLNFFNRDQNLLTRWFAIEYAMHFDLVLPGLDTDGVPIPLGGTSNHFVTARLRELGAWDPFNVTEDADLGVRLHKAGFATSVMDSTTLEEANSEIGNWIRQRSRWCKGYFQTWLVHMRHPFRLLGQLGLKSFLSFNLVVGGAFVFLLNPIFWALTTVFVVTQASQIQALFPGFVFYAAASMLFVGNFTFLYMNLAGALQRGYFDLAKYALLSPVYWGLMSWAAWKGAIQLVTKPFYWEKTVHGLDRRDGD</sequence>
<keyword evidence="2 9" id="KW-0328">Glycosyltransferase</keyword>
<dbReference type="Pfam" id="PF13641">
    <property type="entry name" value="Glyco_tranf_2_3"/>
    <property type="match status" value="1"/>
</dbReference>
<evidence type="ECO:0000256" key="2">
    <source>
        <dbReference type="ARBA" id="ARBA00022676"/>
    </source>
</evidence>
<dbReference type="Pfam" id="PF05157">
    <property type="entry name" value="MshEN"/>
    <property type="match status" value="1"/>
</dbReference>
<dbReference type="Gene3D" id="3.90.550.10">
    <property type="entry name" value="Spore Coat Polysaccharide Biosynthesis Protein SpsA, Chain A"/>
    <property type="match status" value="1"/>
</dbReference>
<dbReference type="RefSeq" id="WP_353866472.1">
    <property type="nucleotide sequence ID" value="NZ_CP088295.1"/>
</dbReference>
<proteinExistence type="predicted"/>
<name>A0ABY5PN34_9ACTN</name>
<dbReference type="Proteomes" id="UP001058860">
    <property type="component" value="Chromosome"/>
</dbReference>
<evidence type="ECO:0000259" key="8">
    <source>
        <dbReference type="Pfam" id="PF05157"/>
    </source>
</evidence>
<dbReference type="SUPFAM" id="SSF160246">
    <property type="entry name" value="EspE N-terminal domain-like"/>
    <property type="match status" value="1"/>
</dbReference>
<keyword evidence="3 9" id="KW-0808">Transferase</keyword>
<feature type="transmembrane region" description="Helical" evidence="7">
    <location>
        <begin position="482"/>
        <end position="503"/>
    </location>
</feature>
<dbReference type="InterPro" id="IPR037257">
    <property type="entry name" value="T2SS_E_N_sf"/>
</dbReference>
<evidence type="ECO:0000256" key="3">
    <source>
        <dbReference type="ARBA" id="ARBA00022679"/>
    </source>
</evidence>
<evidence type="ECO:0000256" key="4">
    <source>
        <dbReference type="ARBA" id="ARBA00022692"/>
    </source>
</evidence>
<protein>
    <submittedName>
        <fullName evidence="9">Glycosyltransferase</fullName>
        <ecNumber evidence="9">2.4.-.-</ecNumber>
    </submittedName>
</protein>